<accession>A0ABZ2B905</accession>
<keyword evidence="4 8" id="KW-0560">Oxidoreductase</keyword>
<dbReference type="Pfam" id="PF03450">
    <property type="entry name" value="CO_deh_flav_C"/>
    <property type="match status" value="1"/>
</dbReference>
<evidence type="ECO:0000313" key="8">
    <source>
        <dbReference type="EMBL" id="WVT02577.1"/>
    </source>
</evidence>
<dbReference type="GO" id="GO:0004854">
    <property type="term" value="F:xanthine dehydrogenase activity"/>
    <property type="evidence" value="ECO:0007669"/>
    <property type="project" value="UniProtKB-EC"/>
</dbReference>
<reference evidence="8" key="1">
    <citation type="submission" date="2023-08" db="EMBL/GenBank/DDBJ databases">
        <title>Complete genome sequence of Sinorhizobium chiapanecum ITTG S70 isolated from Acaciella angustissima nodules in Chiapas-Mexico.</title>
        <authorList>
            <person name="Rincon-Rosales R."/>
            <person name="Rogel M.A."/>
            <person name="Rincon-Medina C.I."/>
            <person name="Guerrero G."/>
            <person name="Manzano-Gomez L.A."/>
            <person name="Lopez-Lopez A."/>
            <person name="Rincon Molina F.A."/>
            <person name="Martinez-Romero E."/>
        </authorList>
    </citation>
    <scope>NUCLEOTIDE SEQUENCE</scope>
    <source>
        <strain evidence="8">ITTG S70</strain>
    </source>
</reference>
<dbReference type="PROSITE" id="PS00197">
    <property type="entry name" value="2FE2S_FER_1"/>
    <property type="match status" value="1"/>
</dbReference>
<dbReference type="InterPro" id="IPR002346">
    <property type="entry name" value="Mopterin_DH_FAD-bd"/>
</dbReference>
<evidence type="ECO:0000256" key="3">
    <source>
        <dbReference type="ARBA" id="ARBA00022827"/>
    </source>
</evidence>
<dbReference type="EMBL" id="CP133148">
    <property type="protein sequence ID" value="WVT02577.1"/>
    <property type="molecule type" value="Genomic_DNA"/>
</dbReference>
<dbReference type="SMART" id="SM01092">
    <property type="entry name" value="CO_deh_flav_C"/>
    <property type="match status" value="1"/>
</dbReference>
<name>A0ABZ2B905_9HYPH</name>
<dbReference type="PANTHER" id="PTHR45444:SF3">
    <property type="entry name" value="XANTHINE DEHYDROGENASE"/>
    <property type="match status" value="1"/>
</dbReference>
<keyword evidence="9" id="KW-1185">Reference proteome</keyword>
<keyword evidence="3" id="KW-0274">FAD</keyword>
<organism evidence="8 9">
    <name type="scientific">Sinorhizobium chiapasense</name>
    <dbReference type="NCBI Taxonomy" id="501572"/>
    <lineage>
        <taxon>Bacteria</taxon>
        <taxon>Pseudomonadati</taxon>
        <taxon>Pseudomonadota</taxon>
        <taxon>Alphaproteobacteria</taxon>
        <taxon>Hyphomicrobiales</taxon>
        <taxon>Rhizobiaceae</taxon>
        <taxon>Sinorhizobium/Ensifer group</taxon>
        <taxon>Sinorhizobium</taxon>
    </lineage>
</organism>
<dbReference type="PIRSF" id="PIRSF036557">
    <property type="entry name" value="XdhA_RC"/>
    <property type="match status" value="1"/>
</dbReference>
<evidence type="ECO:0000256" key="4">
    <source>
        <dbReference type="ARBA" id="ARBA00023002"/>
    </source>
</evidence>
<evidence type="ECO:0000256" key="1">
    <source>
        <dbReference type="ARBA" id="ARBA00022630"/>
    </source>
</evidence>
<dbReference type="SUPFAM" id="SSF56176">
    <property type="entry name" value="FAD-binding/transporter-associated domain-like"/>
    <property type="match status" value="1"/>
</dbReference>
<evidence type="ECO:0000259" key="6">
    <source>
        <dbReference type="PROSITE" id="PS51085"/>
    </source>
</evidence>
<evidence type="ECO:0000259" key="7">
    <source>
        <dbReference type="PROSITE" id="PS51387"/>
    </source>
</evidence>
<dbReference type="InterPro" id="IPR001041">
    <property type="entry name" value="2Fe-2S_ferredoxin-type"/>
</dbReference>
<dbReference type="InterPro" id="IPR036884">
    <property type="entry name" value="2Fe-2S-bd_dom_sf"/>
</dbReference>
<dbReference type="InterPro" id="IPR016208">
    <property type="entry name" value="Ald_Oxase/xanthine_DH-like"/>
</dbReference>
<dbReference type="InterPro" id="IPR002888">
    <property type="entry name" value="2Fe-2S-bd"/>
</dbReference>
<dbReference type="InterPro" id="IPR006058">
    <property type="entry name" value="2Fe2S_fd_BS"/>
</dbReference>
<dbReference type="Gene3D" id="1.10.150.120">
    <property type="entry name" value="[2Fe-2S]-binding domain"/>
    <property type="match status" value="1"/>
</dbReference>
<dbReference type="InterPro" id="IPR005107">
    <property type="entry name" value="CO_DH_flav_C"/>
</dbReference>
<dbReference type="NCBIfam" id="TIGR02963">
    <property type="entry name" value="xanthine_xdhA"/>
    <property type="match status" value="1"/>
</dbReference>
<dbReference type="PROSITE" id="PS51387">
    <property type="entry name" value="FAD_PCMH"/>
    <property type="match status" value="1"/>
</dbReference>
<dbReference type="InterPro" id="IPR016169">
    <property type="entry name" value="FAD-bd_PCMH_sub2"/>
</dbReference>
<dbReference type="SUPFAM" id="SSF47741">
    <property type="entry name" value="CO dehydrogenase ISP C-domain like"/>
    <property type="match status" value="1"/>
</dbReference>
<dbReference type="InterPro" id="IPR012675">
    <property type="entry name" value="Beta-grasp_dom_sf"/>
</dbReference>
<dbReference type="InterPro" id="IPR014307">
    <property type="entry name" value="Xanthine_DH_ssu"/>
</dbReference>
<protein>
    <submittedName>
        <fullName evidence="8">Xanthine dehydrogenase small subunit</fullName>
        <ecNumber evidence="8">1.17.1.4</ecNumber>
    </submittedName>
</protein>
<dbReference type="SUPFAM" id="SSF55447">
    <property type="entry name" value="CO dehydrogenase flavoprotein C-terminal domain-like"/>
    <property type="match status" value="1"/>
</dbReference>
<keyword evidence="2" id="KW-0479">Metal-binding</keyword>
<dbReference type="InterPro" id="IPR036010">
    <property type="entry name" value="2Fe-2S_ferredoxin-like_sf"/>
</dbReference>
<dbReference type="InterPro" id="IPR036318">
    <property type="entry name" value="FAD-bd_PCMH-like_sf"/>
</dbReference>
<keyword evidence="1" id="KW-0285">Flavoprotein</keyword>
<sequence length="492" mass="52742">MAQASDSIRFILNETEIALSDVAPTATLLDYLRLEHRLTGTKEGCAEGDCGACTVLVGRLSNDEGLVYESVNACIRFVGSLNATHVVTVEHLAAKDGTLHPVQQAMVDFHASQCGFCTPGFVMSLYGLWLTNDNPSRAAIEKTLQGNLCRCTGYEPIVRAAEAATQERPSAIFDPITRTRDAVTAKLKALRSTETIVIRNGEDCLIVPADAMGLAAVLDEHPAATIVAGATDVGLWVTKQMRSLNPAVFINGIAELQRIECTEAGLTIGAGVSYTAAFDALASAYPAFGRLIDRIGGEQVRNMGTIGGNIANGSPIGDSPPPLIVLGASVTLRSTNGTRTLPLEDFFVSYGKQDRKPGEFVESIFVPALPEGDRFAAYKVSKRRDEDISALLGAFRIALDEDNHVRTALVAFGGMAATPKRAKAVEAALIGQPWSEETIRAAQAALETDYQPITDWRATSAYRMLAAKNLLMRFFLEGTGETVQLQRFEGVA</sequence>
<keyword evidence="5" id="KW-0408">Iron</keyword>
<dbReference type="PROSITE" id="PS51085">
    <property type="entry name" value="2FE2S_FER_2"/>
    <property type="match status" value="1"/>
</dbReference>
<evidence type="ECO:0000256" key="2">
    <source>
        <dbReference type="ARBA" id="ARBA00022723"/>
    </source>
</evidence>
<evidence type="ECO:0000313" key="9">
    <source>
        <dbReference type="Proteomes" id="UP001432360"/>
    </source>
</evidence>
<dbReference type="Gene3D" id="3.10.20.30">
    <property type="match status" value="1"/>
</dbReference>
<dbReference type="InterPro" id="IPR036683">
    <property type="entry name" value="CO_DH_flav_C_dom_sf"/>
</dbReference>
<dbReference type="PANTHER" id="PTHR45444">
    <property type="entry name" value="XANTHINE DEHYDROGENASE"/>
    <property type="match status" value="1"/>
</dbReference>
<dbReference type="RefSeq" id="WP_331371849.1">
    <property type="nucleotide sequence ID" value="NZ_CP133148.1"/>
</dbReference>
<feature type="domain" description="FAD-binding PCMH-type" evidence="7">
    <location>
        <begin position="198"/>
        <end position="371"/>
    </location>
</feature>
<dbReference type="InterPro" id="IPR016166">
    <property type="entry name" value="FAD-bd_PCMH"/>
</dbReference>
<dbReference type="InterPro" id="IPR012175">
    <property type="entry name" value="Xanth_DH_ssu_bac"/>
</dbReference>
<dbReference type="CDD" id="cd00207">
    <property type="entry name" value="fer2"/>
    <property type="match status" value="1"/>
</dbReference>
<dbReference type="Proteomes" id="UP001432360">
    <property type="component" value="Chromosome"/>
</dbReference>
<dbReference type="Gene3D" id="3.30.465.10">
    <property type="match status" value="1"/>
</dbReference>
<proteinExistence type="predicted"/>
<dbReference type="Pfam" id="PF00941">
    <property type="entry name" value="FAD_binding_5"/>
    <property type="match status" value="1"/>
</dbReference>
<dbReference type="Pfam" id="PF00111">
    <property type="entry name" value="Fer2"/>
    <property type="match status" value="1"/>
</dbReference>
<dbReference type="EC" id="1.17.1.4" evidence="8"/>
<evidence type="ECO:0000256" key="5">
    <source>
        <dbReference type="ARBA" id="ARBA00023004"/>
    </source>
</evidence>
<dbReference type="InterPro" id="IPR016167">
    <property type="entry name" value="FAD-bd_PCMH_sub1"/>
</dbReference>
<dbReference type="Gene3D" id="3.30.43.10">
    <property type="entry name" value="Uridine Diphospho-n-acetylenolpyruvylglucosamine Reductase, domain 2"/>
    <property type="match status" value="1"/>
</dbReference>
<gene>
    <name evidence="8" type="primary">xdhA</name>
    <name evidence="8" type="ORF">RB548_13755</name>
</gene>
<dbReference type="Gene3D" id="3.30.390.50">
    <property type="entry name" value="CO dehydrogenase flavoprotein, C-terminal domain"/>
    <property type="match status" value="1"/>
</dbReference>
<dbReference type="Pfam" id="PF01799">
    <property type="entry name" value="Fer2_2"/>
    <property type="match status" value="1"/>
</dbReference>
<dbReference type="SUPFAM" id="SSF54292">
    <property type="entry name" value="2Fe-2S ferredoxin-like"/>
    <property type="match status" value="1"/>
</dbReference>
<feature type="domain" description="2Fe-2S ferredoxin-type" evidence="6">
    <location>
        <begin position="6"/>
        <end position="92"/>
    </location>
</feature>